<dbReference type="PRINTS" id="PR00837">
    <property type="entry name" value="V5TPXLIKE"/>
</dbReference>
<reference evidence="4" key="1">
    <citation type="submission" date="2019-07" db="EMBL/GenBank/DDBJ databases">
        <title>Hyphodiscus hymeniophilus genome sequencing and assembly.</title>
        <authorList>
            <person name="Kramer G."/>
            <person name="Nodwell J."/>
        </authorList>
    </citation>
    <scope>NUCLEOTIDE SEQUENCE</scope>
    <source>
        <strain evidence="4">ATCC 34498</strain>
    </source>
</reference>
<feature type="compositionally biased region" description="Low complexity" evidence="1">
    <location>
        <begin position="101"/>
        <end position="119"/>
    </location>
</feature>
<dbReference type="Proteomes" id="UP000785200">
    <property type="component" value="Unassembled WGS sequence"/>
</dbReference>
<dbReference type="InterPro" id="IPR001283">
    <property type="entry name" value="CRISP-related"/>
</dbReference>
<evidence type="ECO:0000256" key="2">
    <source>
        <dbReference type="SAM" id="SignalP"/>
    </source>
</evidence>
<dbReference type="InterPro" id="IPR035940">
    <property type="entry name" value="CAP_sf"/>
</dbReference>
<keyword evidence="5" id="KW-1185">Reference proteome</keyword>
<comment type="caution">
    <text evidence="4">The sequence shown here is derived from an EMBL/GenBank/DDBJ whole genome shotgun (WGS) entry which is preliminary data.</text>
</comment>
<proteinExistence type="predicted"/>
<gene>
    <name evidence="4" type="ORF">D0Z07_3069</name>
</gene>
<dbReference type="OrthoDB" id="337038at2759"/>
<feature type="chain" id="PRO_5040175248" evidence="2">
    <location>
        <begin position="20"/>
        <end position="352"/>
    </location>
</feature>
<name>A0A9P6VLM1_9HELO</name>
<dbReference type="EMBL" id="VNKQ01000006">
    <property type="protein sequence ID" value="KAG0650267.1"/>
    <property type="molecule type" value="Genomic_DNA"/>
</dbReference>
<feature type="domain" description="SCP" evidence="3">
    <location>
        <begin position="192"/>
        <end position="343"/>
    </location>
</feature>
<evidence type="ECO:0000313" key="4">
    <source>
        <dbReference type="EMBL" id="KAG0650267.1"/>
    </source>
</evidence>
<feature type="region of interest" description="Disordered" evidence="1">
    <location>
        <begin position="73"/>
        <end position="119"/>
    </location>
</feature>
<feature type="signal peptide" evidence="2">
    <location>
        <begin position="1"/>
        <end position="19"/>
    </location>
</feature>
<evidence type="ECO:0000256" key="1">
    <source>
        <dbReference type="SAM" id="MobiDB-lite"/>
    </source>
</evidence>
<dbReference type="Pfam" id="PF00188">
    <property type="entry name" value="CAP"/>
    <property type="match status" value="1"/>
</dbReference>
<dbReference type="AlphaFoldDB" id="A0A9P6VLM1"/>
<sequence length="352" mass="36572">MRSSTILAVLGATLAIATPLNHERLHKKAIVYDIVTDIVYVTVTEGEGGSPPPTTVHLQSTVYVNPVEASPTSSIVKPVHSHSHSEKPSSTFVPPPPPPTTSSTPPAAPTTTSEAPAPTIVEPITVPTTAAPPVENAPAPVEAPVVEAPATTSAAPVVEAPATTSAAPVVEVAATSPKAVAPTVAAAVTSDNSLASTGVDNHNSCRSKHSGENVSWNETLASYAAITAKTCVFAHDMSEGTGHYGQNIASQGSSSSDAWTLESALENAIISEWYSEESLFTNLYGQESPSGTGDFLHFTQVVWKNSLEIGCAVQACPTANSIFPGMYTWFTVCNYYPQGNVEGEFAENVLSS</sequence>
<accession>A0A9P6VLM1</accession>
<dbReference type="SUPFAM" id="SSF55797">
    <property type="entry name" value="PR-1-like"/>
    <property type="match status" value="1"/>
</dbReference>
<dbReference type="InterPro" id="IPR014044">
    <property type="entry name" value="CAP_dom"/>
</dbReference>
<evidence type="ECO:0000313" key="5">
    <source>
        <dbReference type="Proteomes" id="UP000785200"/>
    </source>
</evidence>
<evidence type="ECO:0000259" key="3">
    <source>
        <dbReference type="SMART" id="SM00198"/>
    </source>
</evidence>
<dbReference type="Gene3D" id="3.40.33.10">
    <property type="entry name" value="CAP"/>
    <property type="match status" value="1"/>
</dbReference>
<dbReference type="PANTHER" id="PTHR10334">
    <property type="entry name" value="CYSTEINE-RICH SECRETORY PROTEIN-RELATED"/>
    <property type="match status" value="1"/>
</dbReference>
<dbReference type="CDD" id="cd05380">
    <property type="entry name" value="CAP_euk"/>
    <property type="match status" value="1"/>
</dbReference>
<keyword evidence="2" id="KW-0732">Signal</keyword>
<organism evidence="4 5">
    <name type="scientific">Hyphodiscus hymeniophilus</name>
    <dbReference type="NCBI Taxonomy" id="353542"/>
    <lineage>
        <taxon>Eukaryota</taxon>
        <taxon>Fungi</taxon>
        <taxon>Dikarya</taxon>
        <taxon>Ascomycota</taxon>
        <taxon>Pezizomycotina</taxon>
        <taxon>Leotiomycetes</taxon>
        <taxon>Helotiales</taxon>
        <taxon>Hyphodiscaceae</taxon>
        <taxon>Hyphodiscus</taxon>
    </lineage>
</organism>
<dbReference type="SMART" id="SM00198">
    <property type="entry name" value="SCP"/>
    <property type="match status" value="1"/>
</dbReference>
<protein>
    <submittedName>
        <fullName evidence="4">Pathogenesis-related</fullName>
    </submittedName>
</protein>